<dbReference type="EMBL" id="NHYE01000556">
    <property type="protein sequence ID" value="PPR04864.1"/>
    <property type="molecule type" value="Genomic_DNA"/>
</dbReference>
<evidence type="ECO:0000313" key="3">
    <source>
        <dbReference type="Proteomes" id="UP000284706"/>
    </source>
</evidence>
<comment type="caution">
    <text evidence="2">The sequence shown here is derived from an EMBL/GenBank/DDBJ whole genome shotgun (WGS) entry which is preliminary data.</text>
</comment>
<name>A0A409YPD2_9AGAR</name>
<proteinExistence type="predicted"/>
<dbReference type="InParanoid" id="A0A409YPD2"/>
<dbReference type="OrthoDB" id="2366471at2759"/>
<evidence type="ECO:0000256" key="1">
    <source>
        <dbReference type="SAM" id="Phobius"/>
    </source>
</evidence>
<dbReference type="Proteomes" id="UP000284706">
    <property type="component" value="Unassembled WGS sequence"/>
</dbReference>
<feature type="transmembrane region" description="Helical" evidence="1">
    <location>
        <begin position="217"/>
        <end position="239"/>
    </location>
</feature>
<protein>
    <submittedName>
        <fullName evidence="2">Uncharacterized protein</fullName>
    </submittedName>
</protein>
<reference evidence="2 3" key="1">
    <citation type="journal article" date="2018" name="Evol. Lett.">
        <title>Horizontal gene cluster transfer increased hallucinogenic mushroom diversity.</title>
        <authorList>
            <person name="Reynolds H.T."/>
            <person name="Vijayakumar V."/>
            <person name="Gluck-Thaler E."/>
            <person name="Korotkin H.B."/>
            <person name="Matheny P.B."/>
            <person name="Slot J.C."/>
        </authorList>
    </citation>
    <scope>NUCLEOTIDE SEQUENCE [LARGE SCALE GENOMIC DNA]</scope>
    <source>
        <strain evidence="2 3">SRW20</strain>
    </source>
</reference>
<gene>
    <name evidence="2" type="ORF">CVT26_012695</name>
</gene>
<feature type="transmembrane region" description="Helical" evidence="1">
    <location>
        <begin position="187"/>
        <end position="211"/>
    </location>
</feature>
<keyword evidence="3" id="KW-1185">Reference proteome</keyword>
<accession>A0A409YPD2</accession>
<dbReference type="AlphaFoldDB" id="A0A409YPD2"/>
<feature type="transmembrane region" description="Helical" evidence="1">
    <location>
        <begin position="317"/>
        <end position="337"/>
    </location>
</feature>
<evidence type="ECO:0000313" key="2">
    <source>
        <dbReference type="EMBL" id="PPR04864.1"/>
    </source>
</evidence>
<keyword evidence="1" id="KW-1133">Transmembrane helix</keyword>
<sequence>MKAPLQGSSFQLDVSGIAGFFGGEEAFAAMSSVHLVRGRKWLGFYNSPGSYFVAKKYGVLARSRVWDGLYPGVNVDPAKMLELDGKTGSPYVALKSGTRLAAPGHLAYLLERHCGEERKKEEKEKAKQIGKRGFRAACHRGQNSDIEDGTRRQGKAETKKPGVGLSIVYLNELEGTSKYLEPSQHSFTWDTAVAFIAIGYSLGACVLCAVFEDWFCFAMILLGILSNGISCFIIGLGDLRIKPTSPSKNSPPGDGVLDNNNEMVLLIGSERSVTTVTKGKFYLFYRSETEYHDLGCCAALLTTQFLLQLFIIPQGTLFGQIMFLSSLAVSWLYNAYLASLDSESLQRGILKEIALKNNRLSRVSFQKRTAAVVFIAVYGKAVKLRRFLDDMIPNDTPAWELIKTAIASAISQNKDPKKFSKEDAEMCQKIDALPDNGTGLVWDMLTQASLGLEMAQKELKKLETSEVGEGQGD</sequence>
<dbReference type="STRING" id="231916.A0A409YPD2"/>
<keyword evidence="1" id="KW-0812">Transmembrane</keyword>
<organism evidence="2 3">
    <name type="scientific">Gymnopilus dilepis</name>
    <dbReference type="NCBI Taxonomy" id="231916"/>
    <lineage>
        <taxon>Eukaryota</taxon>
        <taxon>Fungi</taxon>
        <taxon>Dikarya</taxon>
        <taxon>Basidiomycota</taxon>
        <taxon>Agaricomycotina</taxon>
        <taxon>Agaricomycetes</taxon>
        <taxon>Agaricomycetidae</taxon>
        <taxon>Agaricales</taxon>
        <taxon>Agaricineae</taxon>
        <taxon>Hymenogastraceae</taxon>
        <taxon>Gymnopilus</taxon>
    </lineage>
</organism>
<keyword evidence="1" id="KW-0472">Membrane</keyword>